<dbReference type="InParanoid" id="F2U085"/>
<dbReference type="GO" id="GO:0005770">
    <property type="term" value="C:late endosome"/>
    <property type="evidence" value="ECO:0007669"/>
    <property type="project" value="UniProtKB-SubCell"/>
</dbReference>
<dbReference type="PANTHER" id="PTHR45999:SF4">
    <property type="entry name" value="UNC-13-4A, ISOFORM B"/>
    <property type="match status" value="1"/>
</dbReference>
<keyword evidence="5" id="KW-0268">Exocytosis</keyword>
<dbReference type="GO" id="GO:0006887">
    <property type="term" value="P:exocytosis"/>
    <property type="evidence" value="ECO:0007669"/>
    <property type="project" value="UniProtKB-KW"/>
</dbReference>
<evidence type="ECO:0000256" key="5">
    <source>
        <dbReference type="ARBA" id="ARBA00022483"/>
    </source>
</evidence>
<dbReference type="EMBL" id="GL832958">
    <property type="protein sequence ID" value="EGD80813.1"/>
    <property type="molecule type" value="Genomic_DNA"/>
</dbReference>
<evidence type="ECO:0000259" key="8">
    <source>
        <dbReference type="PROSITE" id="PS50004"/>
    </source>
</evidence>
<evidence type="ECO:0000256" key="6">
    <source>
        <dbReference type="ARBA" id="ARBA00022490"/>
    </source>
</evidence>
<comment type="subcellular location">
    <subcellularLocation>
        <location evidence="2">Cytoplasm</location>
    </subcellularLocation>
    <subcellularLocation>
        <location evidence="3">Late endosome</location>
    </subcellularLocation>
    <subcellularLocation>
        <location evidence="1">Recycling endosome</location>
    </subcellularLocation>
</comment>
<dbReference type="GO" id="GO:0099503">
    <property type="term" value="C:secretory vesicle"/>
    <property type="evidence" value="ECO:0007669"/>
    <property type="project" value="TreeGrafter"/>
</dbReference>
<evidence type="ECO:0000256" key="4">
    <source>
        <dbReference type="ARBA" id="ARBA00005823"/>
    </source>
</evidence>
<gene>
    <name evidence="11" type="ORF">PTSG_11723</name>
</gene>
<dbReference type="eggNOG" id="KOG1328">
    <property type="taxonomic scope" value="Eukaryota"/>
</dbReference>
<sequence>MGLIRLPAFRLTKLTRAQRHSQNEDPVQQAEQTAAARKESVFEDVGQAAKAADDVQTSFDGAQQAATTQTSVVQGNITDEVSEHQQAGFQNAGMPVHLTTAAQAAVSEDDNAAAYKSVLSLIEDRIGGFREKGLAPQPLTDYARAAFHVTQEQHDAFRLQVPKHEKTCIPVLHVMVERATNLLDKDVSGKSDPYVILRLFSSSENIKHKLHDKHAEQHQAHKSSIIRNDLNPVWNEEFTFDVDTPDSALLVVDVWDSDSDEHFSLSKASHFKLTEFKPCQFVKDKVQALHHKEKDDFLGHAELPVSAVPVEGTPIQLRLQPRSSRSSVRGTIELKLWWTTKALKPEDRAVTPAVIVEQHRALLHRLVDYEAAPFNGDRSRAWPGTFSTQARHLLRQHALRHAITPFQELVARFRVFSEYNVRERMNLVPLQRLLKDINDRWDDTTRETHLNPSEQEALALAIDHTVQACLEIIGRLFLDFKQDEAGQIAFATTILTLKTCFAAPLWRLAPDNTERVLINEVDATIRNHLRTFYDHVLSEAANSEKDFYGSDIVRQVVAIKRLITTMAAARQLFRPALLPLDYDLFVVTVDVLDDPLAKSCQDILTAWNASHSTEEAMAGKFSIVFELYFALRKLIKSEYRHLPEDQLCKMEMPKVHDWFFPVLIKWLQLVASNSPTWIQRALEYDELQPITSDVQFSSSVVDVFRVLNDLRDVWTNLNFPPTSDFYGPLVKLLADTLSEIALNYVRSLLELTRDKFQTSSRDGTFELSDTICVVLNNAQEVSFKLEDFAEGMKKDAQQASDVWEHVDAILQSRLADCHVFLSRVCTAVARCLRPEILRTMAIAVFESDLGHDASKGEQVTTSDMEEAASELLDFVNNSLITLVNGIYQETFQVFLLSLWNVVCECIVDILVPTDAMLGTQRLDDLSATQKALLVVLLQTLEDFFWQDGAGLTKDQLRTTEWELATDLLEKVAWDTSDLIAVFFKEEAKIQQRASFEDEYHRGVATFTAQLDPTKNELHVTVAHLENLPVMDSNGKCDPYVELDVHPEMTPGKQRTSTKYKTRDAEFNESFTFSTDAESTEDFVLHLVAMDHDLLSRNDYIGECLLSLEELQDAQPHQLRRSLRRAPARDKAWQVLRLIERRKRRDKTASHFAHSRSHLSSSH</sequence>
<evidence type="ECO:0000256" key="7">
    <source>
        <dbReference type="ARBA" id="ARBA00022753"/>
    </source>
</evidence>
<dbReference type="RefSeq" id="XP_004997374.1">
    <property type="nucleotide sequence ID" value="XM_004997317.1"/>
</dbReference>
<feature type="domain" description="C2" evidence="8">
    <location>
        <begin position="1000"/>
        <end position="1120"/>
    </location>
</feature>
<evidence type="ECO:0000256" key="1">
    <source>
        <dbReference type="ARBA" id="ARBA00004172"/>
    </source>
</evidence>
<dbReference type="OMA" id="LENEHAM"/>
<dbReference type="Gene3D" id="2.60.40.150">
    <property type="entry name" value="C2 domain"/>
    <property type="match status" value="2"/>
</dbReference>
<dbReference type="KEGG" id="sre:PTSG_11723"/>
<dbReference type="Gene3D" id="1.10.357.50">
    <property type="match status" value="1"/>
</dbReference>
<evidence type="ECO:0000313" key="11">
    <source>
        <dbReference type="EMBL" id="EGD80813.1"/>
    </source>
</evidence>
<dbReference type="GO" id="GO:0055037">
    <property type="term" value="C:recycling endosome"/>
    <property type="evidence" value="ECO:0007669"/>
    <property type="project" value="UniProtKB-SubCell"/>
</dbReference>
<dbReference type="InterPro" id="IPR014772">
    <property type="entry name" value="Munc13_dom-2"/>
</dbReference>
<evidence type="ECO:0000259" key="10">
    <source>
        <dbReference type="PROSITE" id="PS51259"/>
    </source>
</evidence>
<dbReference type="InterPro" id="IPR010439">
    <property type="entry name" value="MUN_dom"/>
</dbReference>
<accession>F2U085</accession>
<keyword evidence="7" id="KW-0967">Endosome</keyword>
<dbReference type="InterPro" id="IPR014770">
    <property type="entry name" value="Munc13_1"/>
</dbReference>
<dbReference type="InterPro" id="IPR035892">
    <property type="entry name" value="C2_domain_sf"/>
</dbReference>
<dbReference type="InterPro" id="IPR052095">
    <property type="entry name" value="UNC-13_domain"/>
</dbReference>
<evidence type="ECO:0008006" key="13">
    <source>
        <dbReference type="Google" id="ProtNLM"/>
    </source>
</evidence>
<keyword evidence="6" id="KW-0963">Cytoplasm</keyword>
<dbReference type="GeneID" id="16077971"/>
<feature type="domain" description="MHD2" evidence="10">
    <location>
        <begin position="865"/>
        <end position="982"/>
    </location>
</feature>
<protein>
    <recommendedName>
        <fullName evidence="13">C2 domain-containing protein</fullName>
    </recommendedName>
</protein>
<name>F2U085_SALR5</name>
<dbReference type="Pfam" id="PF00168">
    <property type="entry name" value="C2"/>
    <property type="match status" value="2"/>
</dbReference>
<evidence type="ECO:0000256" key="2">
    <source>
        <dbReference type="ARBA" id="ARBA00004496"/>
    </source>
</evidence>
<dbReference type="PROSITE" id="PS50004">
    <property type="entry name" value="C2"/>
    <property type="match status" value="2"/>
</dbReference>
<dbReference type="Pfam" id="PF06292">
    <property type="entry name" value="MUN"/>
    <property type="match status" value="1"/>
</dbReference>
<evidence type="ECO:0000259" key="9">
    <source>
        <dbReference type="PROSITE" id="PS51258"/>
    </source>
</evidence>
<proteinExistence type="inferred from homology"/>
<feature type="domain" description="C2" evidence="8">
    <location>
        <begin position="151"/>
        <end position="319"/>
    </location>
</feature>
<feature type="domain" description="MHD1" evidence="9">
    <location>
        <begin position="625"/>
        <end position="748"/>
    </location>
</feature>
<organism evidence="12">
    <name type="scientific">Salpingoeca rosetta (strain ATCC 50818 / BSB-021)</name>
    <dbReference type="NCBI Taxonomy" id="946362"/>
    <lineage>
        <taxon>Eukaryota</taxon>
        <taxon>Choanoflagellata</taxon>
        <taxon>Craspedida</taxon>
        <taxon>Salpingoecidae</taxon>
        <taxon>Salpingoeca</taxon>
    </lineage>
</organism>
<evidence type="ECO:0000256" key="3">
    <source>
        <dbReference type="ARBA" id="ARBA00004603"/>
    </source>
</evidence>
<dbReference type="SMART" id="SM00239">
    <property type="entry name" value="C2"/>
    <property type="match status" value="2"/>
</dbReference>
<comment type="similarity">
    <text evidence="4">Belongs to the unc-13 family.</text>
</comment>
<keyword evidence="12" id="KW-1185">Reference proteome</keyword>
<dbReference type="InterPro" id="IPR000008">
    <property type="entry name" value="C2_dom"/>
</dbReference>
<dbReference type="Gene3D" id="1.20.58.1100">
    <property type="match status" value="1"/>
</dbReference>
<dbReference type="Proteomes" id="UP000007799">
    <property type="component" value="Unassembled WGS sequence"/>
</dbReference>
<dbReference type="PROSITE" id="PS51259">
    <property type="entry name" value="MHD2"/>
    <property type="match status" value="1"/>
</dbReference>
<dbReference type="OrthoDB" id="7976202at2759"/>
<reference evidence="11" key="1">
    <citation type="submission" date="2009-08" db="EMBL/GenBank/DDBJ databases">
        <title>Annotation of Salpingoeca rosetta.</title>
        <authorList>
            <consortium name="The Broad Institute Genome Sequencing Platform"/>
            <person name="Russ C."/>
            <person name="Cuomo C."/>
            <person name="Burger G."/>
            <person name="Gray M.W."/>
            <person name="Holland P.W.H."/>
            <person name="King N."/>
            <person name="Lang F.B.F."/>
            <person name="Roger A.J."/>
            <person name="Ruiz-Trillo I."/>
            <person name="Young S.K."/>
            <person name="Zeng Q."/>
            <person name="Gargeya S."/>
            <person name="Alvarado L."/>
            <person name="Berlin A."/>
            <person name="Chapman S.B."/>
            <person name="Chen Z."/>
            <person name="Freedman E."/>
            <person name="Gellesch M."/>
            <person name="Goldberg J."/>
            <person name="Griggs A."/>
            <person name="Gujja S."/>
            <person name="Heilman E."/>
            <person name="Heiman D."/>
            <person name="Howarth C."/>
            <person name="Mehta T."/>
            <person name="Neiman D."/>
            <person name="Pearson M."/>
            <person name="Roberts A."/>
            <person name="Saif S."/>
            <person name="Shea T."/>
            <person name="Shenoy N."/>
            <person name="Sisk P."/>
            <person name="Stolte C."/>
            <person name="Sykes S."/>
            <person name="White J."/>
            <person name="Yandava C."/>
            <person name="Haas B."/>
            <person name="Nusbaum C."/>
            <person name="Birren B."/>
        </authorList>
    </citation>
    <scope>NUCLEOTIDE SEQUENCE [LARGE SCALE GENOMIC DNA]</scope>
    <source>
        <strain evidence="11">ATCC 50818</strain>
    </source>
</reference>
<dbReference type="FunCoup" id="F2U085">
    <property type="interactions" value="168"/>
</dbReference>
<dbReference type="PANTHER" id="PTHR45999">
    <property type="entry name" value="UNC-13-4A, ISOFORM B"/>
    <property type="match status" value="1"/>
</dbReference>
<dbReference type="AlphaFoldDB" id="F2U085"/>
<evidence type="ECO:0000313" key="12">
    <source>
        <dbReference type="Proteomes" id="UP000007799"/>
    </source>
</evidence>
<dbReference type="SUPFAM" id="SSF49562">
    <property type="entry name" value="C2 domain (Calcium/lipid-binding domain, CaLB)"/>
    <property type="match status" value="2"/>
</dbReference>
<dbReference type="PROSITE" id="PS51258">
    <property type="entry name" value="MHD1"/>
    <property type="match status" value="1"/>
</dbReference>